<dbReference type="AlphaFoldDB" id="A0A448X8I6"/>
<gene>
    <name evidence="2" type="ORF">PXEA_LOCUS24278</name>
</gene>
<protein>
    <submittedName>
        <fullName evidence="2">Uncharacterized protein</fullName>
    </submittedName>
</protein>
<proteinExistence type="predicted"/>
<dbReference type="Proteomes" id="UP000784294">
    <property type="component" value="Unassembled WGS sequence"/>
</dbReference>
<comment type="caution">
    <text evidence="2">The sequence shown here is derived from an EMBL/GenBank/DDBJ whole genome shotgun (WGS) entry which is preliminary data.</text>
</comment>
<name>A0A448X8I6_9PLAT</name>
<evidence type="ECO:0000313" key="3">
    <source>
        <dbReference type="Proteomes" id="UP000784294"/>
    </source>
</evidence>
<dbReference type="EMBL" id="CAAALY010116089">
    <property type="protein sequence ID" value="VEL30838.1"/>
    <property type="molecule type" value="Genomic_DNA"/>
</dbReference>
<reference evidence="2" key="1">
    <citation type="submission" date="2018-11" db="EMBL/GenBank/DDBJ databases">
        <authorList>
            <consortium name="Pathogen Informatics"/>
        </authorList>
    </citation>
    <scope>NUCLEOTIDE SEQUENCE</scope>
</reference>
<keyword evidence="3" id="KW-1185">Reference proteome</keyword>
<evidence type="ECO:0000313" key="2">
    <source>
        <dbReference type="EMBL" id="VEL30838.1"/>
    </source>
</evidence>
<feature type="region of interest" description="Disordered" evidence="1">
    <location>
        <begin position="50"/>
        <end position="73"/>
    </location>
</feature>
<evidence type="ECO:0000256" key="1">
    <source>
        <dbReference type="SAM" id="MobiDB-lite"/>
    </source>
</evidence>
<sequence length="147" mass="15886">MVFDPLRQAEQLEKVHQHGSPDLSKLMAEFTQRLGEQERRMQLVCRERDSLKRRLQSTTSTSSHYLGHSTDDTTYPDHLADTLAIAAQKPPTSASIGFSDTTATGPLPLASSAGKIAADAMARADGLLQSIASVASAKTASRNQYIS</sequence>
<accession>A0A448X8I6</accession>
<organism evidence="2 3">
    <name type="scientific">Protopolystoma xenopodis</name>
    <dbReference type="NCBI Taxonomy" id="117903"/>
    <lineage>
        <taxon>Eukaryota</taxon>
        <taxon>Metazoa</taxon>
        <taxon>Spiralia</taxon>
        <taxon>Lophotrochozoa</taxon>
        <taxon>Platyhelminthes</taxon>
        <taxon>Monogenea</taxon>
        <taxon>Polyopisthocotylea</taxon>
        <taxon>Polystomatidea</taxon>
        <taxon>Polystomatidae</taxon>
        <taxon>Protopolystoma</taxon>
    </lineage>
</organism>
<dbReference type="OrthoDB" id="74178at2759"/>